<reference evidence="8 9" key="1">
    <citation type="submission" date="2013-11" db="EMBL/GenBank/DDBJ databases">
        <title>Draft genome of the bovine lungworm Dictyocaulus viviparus.</title>
        <authorList>
            <person name="Mitreva M."/>
        </authorList>
    </citation>
    <scope>NUCLEOTIDE SEQUENCE [LARGE SCALE GENOMIC DNA]</scope>
    <source>
        <strain evidence="8 9">HannoverDv2000</strain>
    </source>
</reference>
<feature type="compositionally biased region" description="Basic residues" evidence="5">
    <location>
        <begin position="417"/>
        <end position="443"/>
    </location>
</feature>
<dbReference type="GO" id="GO:0008289">
    <property type="term" value="F:lipid binding"/>
    <property type="evidence" value="ECO:0007669"/>
    <property type="project" value="InterPro"/>
</dbReference>
<evidence type="ECO:0000259" key="7">
    <source>
        <dbReference type="Pfam" id="PF19444"/>
    </source>
</evidence>
<dbReference type="Pfam" id="PF19444">
    <property type="entry name" value="MTP_lip_bd"/>
    <property type="match status" value="1"/>
</dbReference>
<evidence type="ECO:0000256" key="5">
    <source>
        <dbReference type="SAM" id="MobiDB-lite"/>
    </source>
</evidence>
<evidence type="ECO:0000313" key="9">
    <source>
        <dbReference type="Proteomes" id="UP000053766"/>
    </source>
</evidence>
<dbReference type="PANTHER" id="PTHR13024">
    <property type="entry name" value="MICROSOMAL TRIGLYCERIDE TRANSFER PROTEIN, LARGE SUBUNIT"/>
    <property type="match status" value="1"/>
</dbReference>
<gene>
    <name evidence="8" type="ORF">DICVIV_06415</name>
</gene>
<feature type="region of interest" description="Disordered" evidence="5">
    <location>
        <begin position="411"/>
        <end position="443"/>
    </location>
</feature>
<comment type="subcellular location">
    <subcellularLocation>
        <location evidence="1">Endoplasmic reticulum</location>
    </subcellularLocation>
</comment>
<evidence type="ECO:0000256" key="1">
    <source>
        <dbReference type="ARBA" id="ARBA00004240"/>
    </source>
</evidence>
<dbReference type="GO" id="GO:0005548">
    <property type="term" value="F:phospholipid transporter activity"/>
    <property type="evidence" value="ECO:0007669"/>
    <property type="project" value="InterPro"/>
</dbReference>
<keyword evidence="4" id="KW-0256">Endoplasmic reticulum</keyword>
<dbReference type="GO" id="GO:0005783">
    <property type="term" value="C:endoplasmic reticulum"/>
    <property type="evidence" value="ECO:0007669"/>
    <property type="project" value="UniProtKB-SubCell"/>
</dbReference>
<dbReference type="PANTHER" id="PTHR13024:SF0">
    <property type="entry name" value="MICROSOMAL TRIACYLGLYCEROL TRANSFER PROTEIN"/>
    <property type="match status" value="1"/>
</dbReference>
<dbReference type="OrthoDB" id="5865932at2759"/>
<name>A0A0D8XUH4_DICVI</name>
<organism evidence="8 9">
    <name type="scientific">Dictyocaulus viviparus</name>
    <name type="common">Bovine lungworm</name>
    <dbReference type="NCBI Taxonomy" id="29172"/>
    <lineage>
        <taxon>Eukaryota</taxon>
        <taxon>Metazoa</taxon>
        <taxon>Ecdysozoa</taxon>
        <taxon>Nematoda</taxon>
        <taxon>Chromadorea</taxon>
        <taxon>Rhabditida</taxon>
        <taxon>Rhabditina</taxon>
        <taxon>Rhabditomorpha</taxon>
        <taxon>Strongyloidea</taxon>
        <taxon>Metastrongylidae</taxon>
        <taxon>Dictyocaulus</taxon>
    </lineage>
</organism>
<dbReference type="EMBL" id="KN716305">
    <property type="protein sequence ID" value="KJH47477.1"/>
    <property type="molecule type" value="Genomic_DNA"/>
</dbReference>
<accession>A0A0D8XUH4</accession>
<keyword evidence="6" id="KW-0812">Transmembrane</keyword>
<dbReference type="AlphaFoldDB" id="A0A0D8XUH4"/>
<evidence type="ECO:0000256" key="3">
    <source>
        <dbReference type="ARBA" id="ARBA00022729"/>
    </source>
</evidence>
<sequence>MENNFQYWLADINNNDALYWKVANTIATVLKRRCDQTISKRKSCHMGKEKIVSKFINDISKCQTEQCSLKSLHVLRNIPISTSVEMARGYLCSTHSTSLQIAALQLIKAASSSLYDSKARADVPLYFTHFEYIERKQFEYLAKLTLRSKIFKFKTSEILTTTLIEKMQKLRCIPDQQHVGTMLFRTETLNPDNHEKWQYLYKAVKSTGQQDILFVMDVTGLDSLDFGQTMSANPQAEFRLSVLGHSLPPVTLFKNSAELMNIVWNANGQTIKAFEGNVMLRDTSSTIPLLSGLTVQVSSTGALSLKLLTSALVSLWNQQSLGSMKANVSMSLQSSAFLLHHGEIIQKFTSDTAMVTTIGAEARVSFVNVPFDVCLTIQSGDVYIRKGPSAETDDNQESGEKNCMEKYYVKTKDEKKTPKKKPSKSPKKKGKRSKTKKSSRRSKGGNTLTVMLYIVVMLLGISIVVTIIVVLHLFEALSLIPVLLPPNCVST</sequence>
<protein>
    <recommendedName>
        <fullName evidence="7">MTP large subunit lipid-binding domain-containing protein</fullName>
    </recommendedName>
</protein>
<dbReference type="InterPro" id="IPR045811">
    <property type="entry name" value="MTP_lip-bd"/>
</dbReference>
<feature type="domain" description="MTP large subunit lipid-binding" evidence="7">
    <location>
        <begin position="246"/>
        <end position="387"/>
    </location>
</feature>
<dbReference type="Proteomes" id="UP000053766">
    <property type="component" value="Unassembled WGS sequence"/>
</dbReference>
<keyword evidence="6" id="KW-1133">Transmembrane helix</keyword>
<dbReference type="STRING" id="29172.A0A0D8XUH4"/>
<proteinExistence type="predicted"/>
<keyword evidence="3" id="KW-0732">Signal</keyword>
<dbReference type="GO" id="GO:0016323">
    <property type="term" value="C:basolateral plasma membrane"/>
    <property type="evidence" value="ECO:0007669"/>
    <property type="project" value="TreeGrafter"/>
</dbReference>
<keyword evidence="9" id="KW-1185">Reference proteome</keyword>
<reference evidence="9" key="2">
    <citation type="journal article" date="2016" name="Sci. Rep.">
        <title>Dictyocaulus viviparus genome, variome and transcriptome elucidate lungworm biology and support future intervention.</title>
        <authorList>
            <person name="McNulty S.N."/>
            <person name="Strube C."/>
            <person name="Rosa B.A."/>
            <person name="Martin J.C."/>
            <person name="Tyagi R."/>
            <person name="Choi Y.J."/>
            <person name="Wang Q."/>
            <person name="Hallsworth Pepin K."/>
            <person name="Zhang X."/>
            <person name="Ozersky P."/>
            <person name="Wilson R.K."/>
            <person name="Sternberg P.W."/>
            <person name="Gasser R.B."/>
            <person name="Mitreva M."/>
        </authorList>
    </citation>
    <scope>NUCLEOTIDE SEQUENCE [LARGE SCALE GENOMIC DNA]</scope>
    <source>
        <strain evidence="9">HannoverDv2000</strain>
    </source>
</reference>
<evidence type="ECO:0000313" key="8">
    <source>
        <dbReference type="EMBL" id="KJH47477.1"/>
    </source>
</evidence>
<evidence type="ECO:0000256" key="2">
    <source>
        <dbReference type="ARBA" id="ARBA00022448"/>
    </source>
</evidence>
<evidence type="ECO:0000256" key="4">
    <source>
        <dbReference type="ARBA" id="ARBA00022824"/>
    </source>
</evidence>
<dbReference type="InterPro" id="IPR039988">
    <property type="entry name" value="MTTP"/>
</dbReference>
<feature type="transmembrane region" description="Helical" evidence="6">
    <location>
        <begin position="450"/>
        <end position="474"/>
    </location>
</feature>
<dbReference type="GO" id="GO:0042157">
    <property type="term" value="P:lipoprotein metabolic process"/>
    <property type="evidence" value="ECO:0007669"/>
    <property type="project" value="TreeGrafter"/>
</dbReference>
<keyword evidence="6" id="KW-0472">Membrane</keyword>
<evidence type="ECO:0000256" key="6">
    <source>
        <dbReference type="SAM" id="Phobius"/>
    </source>
</evidence>
<keyword evidence="2" id="KW-0813">Transport</keyword>
<dbReference type="GO" id="GO:0005794">
    <property type="term" value="C:Golgi apparatus"/>
    <property type="evidence" value="ECO:0007669"/>
    <property type="project" value="TreeGrafter"/>
</dbReference>